<reference evidence="2 3" key="1">
    <citation type="journal article" date="2015" name="Antonie Van Leeuwenhoek">
        <title>Thioclava indica sp. nov., isolated from surface seawater of the Indian Ocean.</title>
        <authorList>
            <person name="Liu Y."/>
            <person name="Lai Q."/>
            <person name="Du J."/>
            <person name="Xu H."/>
            <person name="Jiang L."/>
            <person name="Shao Z."/>
        </authorList>
    </citation>
    <scope>NUCLEOTIDE SEQUENCE [LARGE SCALE GENOMIC DNA]</scope>
    <source>
        <strain evidence="2 3">DT23-4</strain>
    </source>
</reference>
<dbReference type="AlphaFoldDB" id="A0A074KFU6"/>
<protein>
    <recommendedName>
        <fullName evidence="1">Glycosyltransferase 2-like domain-containing protein</fullName>
    </recommendedName>
</protein>
<keyword evidence="3" id="KW-1185">Reference proteome</keyword>
<dbReference type="OrthoDB" id="9815923at2"/>
<name>A0A074KFU6_9RHOB</name>
<dbReference type="InterPro" id="IPR001173">
    <property type="entry name" value="Glyco_trans_2-like"/>
</dbReference>
<evidence type="ECO:0000259" key="1">
    <source>
        <dbReference type="Pfam" id="PF00535"/>
    </source>
</evidence>
<dbReference type="PANTHER" id="PTHR48090">
    <property type="entry name" value="UNDECAPRENYL-PHOSPHATE 4-DEOXY-4-FORMAMIDO-L-ARABINOSE TRANSFERASE-RELATED"/>
    <property type="match status" value="1"/>
</dbReference>
<dbReference type="EMBL" id="AUNB01000018">
    <property type="protein sequence ID" value="KEO60437.1"/>
    <property type="molecule type" value="Genomic_DNA"/>
</dbReference>
<accession>A0A074KFU6</accession>
<dbReference type="Pfam" id="PF00535">
    <property type="entry name" value="Glycos_transf_2"/>
    <property type="match status" value="1"/>
</dbReference>
<evidence type="ECO:0000313" key="3">
    <source>
        <dbReference type="Proteomes" id="UP000027471"/>
    </source>
</evidence>
<dbReference type="RefSeq" id="WP_038129626.1">
    <property type="nucleotide sequence ID" value="NZ_AUNB01000018.1"/>
</dbReference>
<dbReference type="InterPro" id="IPR029044">
    <property type="entry name" value="Nucleotide-diphossugar_trans"/>
</dbReference>
<dbReference type="PANTHER" id="PTHR48090:SF7">
    <property type="entry name" value="RFBJ PROTEIN"/>
    <property type="match status" value="1"/>
</dbReference>
<feature type="domain" description="Glycosyltransferase 2-like" evidence="1">
    <location>
        <begin position="5"/>
        <end position="120"/>
    </location>
</feature>
<sequence>MTQISCIIPAYNEAPRIAAVLQTVLAHRQIFQVIVVDDGSSDDTAQIAESYQRAHPHLHVIRQSQNGGKTAAVAAGIAASTGSHVMLLDSDLLGLGTGDLGALIAPVASGAADVSISLRRNAPRLWRMIGLDYISGERVLARDLLAERLDQLHALPRFGLEVFMNRLWIAQSARIAVVAWPGVDSPMKYAKLGTWRKGLAADAKMMRDIFRTITPAQSLRQVLTMRGLRVSTRIQPHAQTQAERNPR</sequence>
<dbReference type="Gene3D" id="3.90.550.10">
    <property type="entry name" value="Spore Coat Polysaccharide Biosynthesis Protein SpsA, Chain A"/>
    <property type="match status" value="1"/>
</dbReference>
<dbReference type="eggNOG" id="COG1216">
    <property type="taxonomic scope" value="Bacteria"/>
</dbReference>
<evidence type="ECO:0000313" key="2">
    <source>
        <dbReference type="EMBL" id="KEO60437.1"/>
    </source>
</evidence>
<organism evidence="2 3">
    <name type="scientific">Thioclava indica</name>
    <dbReference type="NCBI Taxonomy" id="1353528"/>
    <lineage>
        <taxon>Bacteria</taxon>
        <taxon>Pseudomonadati</taxon>
        <taxon>Pseudomonadota</taxon>
        <taxon>Alphaproteobacteria</taxon>
        <taxon>Rhodobacterales</taxon>
        <taxon>Paracoccaceae</taxon>
        <taxon>Thioclava</taxon>
    </lineage>
</organism>
<dbReference type="STRING" id="1353528.DT23_02825"/>
<proteinExistence type="predicted"/>
<comment type="caution">
    <text evidence="2">The sequence shown here is derived from an EMBL/GenBank/DDBJ whole genome shotgun (WGS) entry which is preliminary data.</text>
</comment>
<dbReference type="SUPFAM" id="SSF53448">
    <property type="entry name" value="Nucleotide-diphospho-sugar transferases"/>
    <property type="match status" value="1"/>
</dbReference>
<dbReference type="Proteomes" id="UP000027471">
    <property type="component" value="Unassembled WGS sequence"/>
</dbReference>
<gene>
    <name evidence="2" type="ORF">DT23_02825</name>
</gene>
<dbReference type="InterPro" id="IPR050256">
    <property type="entry name" value="Glycosyltransferase_2"/>
</dbReference>